<dbReference type="InterPro" id="IPR051082">
    <property type="entry name" value="Pentapeptide-BTB/POZ_domain"/>
</dbReference>
<evidence type="ECO:0000313" key="3">
    <source>
        <dbReference type="Proteomes" id="UP000199462"/>
    </source>
</evidence>
<dbReference type="Pfam" id="PF00805">
    <property type="entry name" value="Pentapeptide"/>
    <property type="match status" value="2"/>
</dbReference>
<sequence length="300" mass="34449">MDWIKIKFKEYPTTFLFIILFVVVIIGLLGIDFLTVSDSDSFKENILVEAHGVLGDIFIFGIIISIYDTIRINSERKGDKENQKQLQIDRYNEELDDFRGWNESEAMYRNVGNIKRLIRLGEQNLNLCYCNLSEAILIKIELVGASLIEANLKDVKFTSVTFINCVFIGSNLENTLFSSLNMNNANLDMLGSNLYNCNFQQANLRGASFIGAKLSETRLLGADLSMLFVTDKNWIDGLEISSKKYVEDNYVLLDHNLYTSAIFSRNGDKLWSNTFFLVDKTDIEMYKFYNERVDPRATPF</sequence>
<dbReference type="PANTHER" id="PTHR14136:SF17">
    <property type="entry name" value="BTB_POZ DOMAIN-CONTAINING PROTEIN KCTD9"/>
    <property type="match status" value="1"/>
</dbReference>
<dbReference type="EMBL" id="FOYX01000001">
    <property type="protein sequence ID" value="SFR65221.1"/>
    <property type="molecule type" value="Genomic_DNA"/>
</dbReference>
<dbReference type="AlphaFoldDB" id="A0A1I6IEU6"/>
<dbReference type="Proteomes" id="UP000199462">
    <property type="component" value="Unassembled WGS sequence"/>
</dbReference>
<dbReference type="SUPFAM" id="SSF141571">
    <property type="entry name" value="Pentapeptide repeat-like"/>
    <property type="match status" value="1"/>
</dbReference>
<feature type="transmembrane region" description="Helical" evidence="1">
    <location>
        <begin position="12"/>
        <end position="34"/>
    </location>
</feature>
<evidence type="ECO:0000256" key="1">
    <source>
        <dbReference type="SAM" id="Phobius"/>
    </source>
</evidence>
<proteinExistence type="predicted"/>
<feature type="transmembrane region" description="Helical" evidence="1">
    <location>
        <begin position="46"/>
        <end position="67"/>
    </location>
</feature>
<gene>
    <name evidence="2" type="ORF">SAMN04488010_1586</name>
</gene>
<keyword evidence="3" id="KW-1185">Reference proteome</keyword>
<evidence type="ECO:0000313" key="2">
    <source>
        <dbReference type="EMBL" id="SFR65221.1"/>
    </source>
</evidence>
<dbReference type="PANTHER" id="PTHR14136">
    <property type="entry name" value="BTB_POZ DOMAIN-CONTAINING PROTEIN KCTD9"/>
    <property type="match status" value="1"/>
</dbReference>
<dbReference type="RefSeq" id="WP_091902546.1">
    <property type="nucleotide sequence ID" value="NZ_FOYX01000001.1"/>
</dbReference>
<accession>A0A1I6IEU6</accession>
<keyword evidence="1" id="KW-1133">Transmembrane helix</keyword>
<keyword evidence="1" id="KW-0812">Transmembrane</keyword>
<protein>
    <submittedName>
        <fullName evidence="2">Uncharacterized protein YjbI, contains pentapeptide repeats</fullName>
    </submittedName>
</protein>
<keyword evidence="1" id="KW-0472">Membrane</keyword>
<dbReference type="Gene3D" id="2.160.20.80">
    <property type="entry name" value="E3 ubiquitin-protein ligase SopA"/>
    <property type="match status" value="1"/>
</dbReference>
<name>A0A1I6IEU6_9FLAO</name>
<reference evidence="3" key="1">
    <citation type="submission" date="2016-10" db="EMBL/GenBank/DDBJ databases">
        <authorList>
            <person name="Varghese N."/>
            <person name="Submissions S."/>
        </authorList>
    </citation>
    <scope>NUCLEOTIDE SEQUENCE [LARGE SCALE GENOMIC DNA]</scope>
    <source>
        <strain evidence="3">DSM 19891</strain>
    </source>
</reference>
<dbReference type="STRING" id="440514.SAMN04488010_1586"/>
<dbReference type="InterPro" id="IPR001646">
    <property type="entry name" value="5peptide_repeat"/>
</dbReference>
<organism evidence="2 3">
    <name type="scientific">Maribacter stanieri</name>
    <dbReference type="NCBI Taxonomy" id="440514"/>
    <lineage>
        <taxon>Bacteria</taxon>
        <taxon>Pseudomonadati</taxon>
        <taxon>Bacteroidota</taxon>
        <taxon>Flavobacteriia</taxon>
        <taxon>Flavobacteriales</taxon>
        <taxon>Flavobacteriaceae</taxon>
        <taxon>Maribacter</taxon>
    </lineage>
</organism>